<sequence length="397" mass="45092">MSSWAARNPTRAIIRPRTPPPRLTDAQKASRKIKRDQKIERTKRLHDAVAGYLDAQKTQIEALALAHHVTPKQINDIISNHTHYRTSRKSQLIHALIHAKAKEMNAGSRYSMAELREMVITDPETKDLTREQKEAYIAALEEHRERKGVSVRANNQAAARDVVATTDRIVKELDDLRVRTGVYGMLFVVRGHINDTIQSTMHGTDNSEDFWEDVYEHPMADFLRQYEQWACTQDQSNNDIACTRCFNLTSFTVSVTGKKDIMMNYSNYETAIVETYGVRLVGWPQGVNFTSPSNIGTVGDIRRLRDALKARMCYWTTLSPAEVKAHTAELDARRSAGEVVRKLRKKRSDAGVARKRKVPPTTNKENARSLKRTKVTSAQLRDAPKSAEFVESSNEDE</sequence>
<dbReference type="AlphaFoldDB" id="A0A9P7AC68"/>
<dbReference type="RefSeq" id="XP_041153806.1">
    <property type="nucleotide sequence ID" value="XM_041298771.1"/>
</dbReference>
<protein>
    <submittedName>
        <fullName evidence="2">Uncharacterized protein</fullName>
    </submittedName>
</protein>
<dbReference type="GeneID" id="64592535"/>
<feature type="compositionally biased region" description="Low complexity" evidence="1">
    <location>
        <begin position="1"/>
        <end position="16"/>
    </location>
</feature>
<feature type="compositionally biased region" description="Basic residues" evidence="1">
    <location>
        <begin position="342"/>
        <end position="358"/>
    </location>
</feature>
<evidence type="ECO:0000313" key="2">
    <source>
        <dbReference type="EMBL" id="KAG1786352.1"/>
    </source>
</evidence>
<comment type="caution">
    <text evidence="2">The sequence shown here is derived from an EMBL/GenBank/DDBJ whole genome shotgun (WGS) entry which is preliminary data.</text>
</comment>
<feature type="region of interest" description="Disordered" evidence="1">
    <location>
        <begin position="1"/>
        <end position="36"/>
    </location>
</feature>
<dbReference type="EMBL" id="JABBWE010000093">
    <property type="protein sequence ID" value="KAG1786352.1"/>
    <property type="molecule type" value="Genomic_DNA"/>
</dbReference>
<feature type="region of interest" description="Disordered" evidence="1">
    <location>
        <begin position="339"/>
        <end position="397"/>
    </location>
</feature>
<dbReference type="Proteomes" id="UP000719766">
    <property type="component" value="Unassembled WGS sequence"/>
</dbReference>
<keyword evidence="3" id="KW-1185">Reference proteome</keyword>
<dbReference type="OrthoDB" id="3223825at2759"/>
<accession>A0A9P7AC68</accession>
<gene>
    <name evidence="2" type="ORF">HD556DRAFT_1248400</name>
</gene>
<proteinExistence type="predicted"/>
<evidence type="ECO:0000313" key="3">
    <source>
        <dbReference type="Proteomes" id="UP000719766"/>
    </source>
</evidence>
<name>A0A9P7AC68_9AGAM</name>
<evidence type="ECO:0000256" key="1">
    <source>
        <dbReference type="SAM" id="MobiDB-lite"/>
    </source>
</evidence>
<reference evidence="2" key="1">
    <citation type="journal article" date="2020" name="New Phytol.">
        <title>Comparative genomics reveals dynamic genome evolution in host specialist ectomycorrhizal fungi.</title>
        <authorList>
            <person name="Lofgren L.A."/>
            <person name="Nguyen N.H."/>
            <person name="Vilgalys R."/>
            <person name="Ruytinx J."/>
            <person name="Liao H.L."/>
            <person name="Branco S."/>
            <person name="Kuo A."/>
            <person name="LaButti K."/>
            <person name="Lipzen A."/>
            <person name="Andreopoulos W."/>
            <person name="Pangilinan J."/>
            <person name="Riley R."/>
            <person name="Hundley H."/>
            <person name="Na H."/>
            <person name="Barry K."/>
            <person name="Grigoriev I.V."/>
            <person name="Stajich J.E."/>
            <person name="Kennedy P.G."/>
        </authorList>
    </citation>
    <scope>NUCLEOTIDE SEQUENCE</scope>
    <source>
        <strain evidence="2">S12</strain>
    </source>
</reference>
<organism evidence="2 3">
    <name type="scientific">Suillus plorans</name>
    <dbReference type="NCBI Taxonomy" id="116603"/>
    <lineage>
        <taxon>Eukaryota</taxon>
        <taxon>Fungi</taxon>
        <taxon>Dikarya</taxon>
        <taxon>Basidiomycota</taxon>
        <taxon>Agaricomycotina</taxon>
        <taxon>Agaricomycetes</taxon>
        <taxon>Agaricomycetidae</taxon>
        <taxon>Boletales</taxon>
        <taxon>Suillineae</taxon>
        <taxon>Suillaceae</taxon>
        <taxon>Suillus</taxon>
    </lineage>
</organism>